<dbReference type="KEGG" id="mng:MNEG_10962"/>
<keyword evidence="2" id="KW-0732">Signal</keyword>
<feature type="chain" id="PRO_5002246756" description="Beta-glucuronidase C-terminal domain-containing protein" evidence="2">
    <location>
        <begin position="23"/>
        <end position="562"/>
    </location>
</feature>
<dbReference type="PANTHER" id="PTHR36183">
    <property type="entry name" value="BETA-GLUCURONIDASE"/>
    <property type="match status" value="1"/>
</dbReference>
<gene>
    <name evidence="3" type="ORF">MNEG_10962</name>
</gene>
<dbReference type="SUPFAM" id="SSF51445">
    <property type="entry name" value="(Trans)glycosidases"/>
    <property type="match status" value="1"/>
</dbReference>
<dbReference type="InterPro" id="IPR052974">
    <property type="entry name" value="GH79_Enzymes"/>
</dbReference>
<dbReference type="Proteomes" id="UP000054498">
    <property type="component" value="Unassembled WGS sequence"/>
</dbReference>
<dbReference type="GeneID" id="25728177"/>
<evidence type="ECO:0000256" key="1">
    <source>
        <dbReference type="SAM" id="MobiDB-lite"/>
    </source>
</evidence>
<dbReference type="PANTHER" id="PTHR36183:SF2">
    <property type="entry name" value="BETA-GLUCURONIDASE C-TERMINAL DOMAIN-CONTAINING PROTEIN"/>
    <property type="match status" value="1"/>
</dbReference>
<evidence type="ECO:0000256" key="2">
    <source>
        <dbReference type="SAM" id="SignalP"/>
    </source>
</evidence>
<feature type="region of interest" description="Disordered" evidence="1">
    <location>
        <begin position="534"/>
        <end position="562"/>
    </location>
</feature>
<dbReference type="AlphaFoldDB" id="A0A0D2M713"/>
<proteinExistence type="predicted"/>
<dbReference type="InterPro" id="IPR017853">
    <property type="entry name" value="GH"/>
</dbReference>
<evidence type="ECO:0000313" key="3">
    <source>
        <dbReference type="EMBL" id="KIY97001.1"/>
    </source>
</evidence>
<dbReference type="EMBL" id="KK102750">
    <property type="protein sequence ID" value="KIY97001.1"/>
    <property type="molecule type" value="Genomic_DNA"/>
</dbReference>
<organism evidence="3 4">
    <name type="scientific">Monoraphidium neglectum</name>
    <dbReference type="NCBI Taxonomy" id="145388"/>
    <lineage>
        <taxon>Eukaryota</taxon>
        <taxon>Viridiplantae</taxon>
        <taxon>Chlorophyta</taxon>
        <taxon>core chlorophytes</taxon>
        <taxon>Chlorophyceae</taxon>
        <taxon>CS clade</taxon>
        <taxon>Sphaeropleales</taxon>
        <taxon>Selenastraceae</taxon>
        <taxon>Monoraphidium</taxon>
    </lineage>
</organism>
<sequence length="562" mass="60205">MWTLPLVAISGLLLVLVLQVAADPAAAPPTPAVVKIGNPGRFRIKSYPTPDDPVLKKLAGQSAYVTISTNEKPLVKVPQSFLGLSLDLNDIEGIAHPDFIGIIKHLTEFNTGPMYMRVGAESADRLVKPWPATVYKALADLNKATGMQYIVGTNQHAEDASLTASQVTRSLKLLPQGSIVSFAVGNEPDMYSLPPRAGLPGISLPKPNNWLSTRWIPVSRMVYKAGFQAAGNKRLFGGPDWSDSTMEASKLQWWLDGVKDYLNMVTVHHYGGNILKDTSIQALLNDARMVKKISNLKSLVKVCTANGGLPLRVTEAATLSYGGVMGISDTAGAALWALDTALEVAFTGTAGIHFHQVLTRQSNANYNAIYYQADANRVRVRQPLYGYVMLQQALAGGADVIGRAIAGDCKVWLLKGRAKGDLRAVVLNKADGKECAANVQLSADQLRRYAPSGDAQYMYAAAGLKDRWRIYYSDSFFDVWGSDRLRTPQTVAIPRYLTRDGKGKVTGGGFTVHLTSGTIAALVTVPPATPADQKAFDAARAAPAAAAKPAPAAAPKPAPKQG</sequence>
<dbReference type="OrthoDB" id="2796951at2759"/>
<name>A0A0D2M713_9CHLO</name>
<feature type="signal peptide" evidence="2">
    <location>
        <begin position="1"/>
        <end position="22"/>
    </location>
</feature>
<reference evidence="3 4" key="1">
    <citation type="journal article" date="2013" name="BMC Genomics">
        <title>Reconstruction of the lipid metabolism for the microalga Monoraphidium neglectum from its genome sequence reveals characteristics suitable for biofuel production.</title>
        <authorList>
            <person name="Bogen C."/>
            <person name="Al-Dilaimi A."/>
            <person name="Albersmeier A."/>
            <person name="Wichmann J."/>
            <person name="Grundmann M."/>
            <person name="Rupp O."/>
            <person name="Lauersen K.J."/>
            <person name="Blifernez-Klassen O."/>
            <person name="Kalinowski J."/>
            <person name="Goesmann A."/>
            <person name="Mussgnug J.H."/>
            <person name="Kruse O."/>
        </authorList>
    </citation>
    <scope>NUCLEOTIDE SEQUENCE [LARGE SCALE GENOMIC DNA]</scope>
    <source>
        <strain evidence="3 4">SAG 48.87</strain>
    </source>
</reference>
<feature type="compositionally biased region" description="Pro residues" evidence="1">
    <location>
        <begin position="552"/>
        <end position="562"/>
    </location>
</feature>
<feature type="compositionally biased region" description="Low complexity" evidence="1">
    <location>
        <begin position="534"/>
        <end position="551"/>
    </location>
</feature>
<dbReference type="Gene3D" id="3.20.20.80">
    <property type="entry name" value="Glycosidases"/>
    <property type="match status" value="1"/>
</dbReference>
<protein>
    <recommendedName>
        <fullName evidence="5">Beta-glucuronidase C-terminal domain-containing protein</fullName>
    </recommendedName>
</protein>
<keyword evidence="4" id="KW-1185">Reference proteome</keyword>
<dbReference type="RefSeq" id="XP_013896021.1">
    <property type="nucleotide sequence ID" value="XM_014040567.1"/>
</dbReference>
<accession>A0A0D2M713</accession>
<evidence type="ECO:0008006" key="5">
    <source>
        <dbReference type="Google" id="ProtNLM"/>
    </source>
</evidence>
<evidence type="ECO:0000313" key="4">
    <source>
        <dbReference type="Proteomes" id="UP000054498"/>
    </source>
</evidence>